<dbReference type="Gene3D" id="3.30.70.1700">
    <property type="entry name" value="Phage minor tail protein U"/>
    <property type="match status" value="1"/>
</dbReference>
<dbReference type="RefSeq" id="WP_198882302.1">
    <property type="nucleotide sequence ID" value="NZ_JAEKJA010000009.1"/>
</dbReference>
<reference evidence="1" key="1">
    <citation type="submission" date="2020-12" db="EMBL/GenBank/DDBJ databases">
        <title>Bacterial taxonomy.</title>
        <authorList>
            <person name="Pan X."/>
        </authorList>
    </citation>
    <scope>NUCLEOTIDE SEQUENCE</scope>
    <source>
        <strain evidence="1">B2012</strain>
    </source>
</reference>
<sequence length="142" mass="14765">MPHVRQTIREAVETRVTGLPTTGANVFRVSPHAVGKLPALRVSTMDESVARHTMGIVMRTVGVTVTAFAKSGDDVEDALDAIAAEVEAAVMAGGTLGSVALDVEHTGTRKALGEDGEVRNGIAQLSFAVRYRTPEGAPTVAA</sequence>
<gene>
    <name evidence="1" type="ORF">JCR33_11885</name>
</gene>
<proteinExistence type="predicted"/>
<dbReference type="AlphaFoldDB" id="A0A934MHS3"/>
<dbReference type="EMBL" id="JAEKJA010000009">
    <property type="protein sequence ID" value="MBJ3776396.1"/>
    <property type="molecule type" value="Genomic_DNA"/>
</dbReference>
<organism evidence="1 2">
    <name type="scientific">Acuticoccus mangrovi</name>
    <dbReference type="NCBI Taxonomy" id="2796142"/>
    <lineage>
        <taxon>Bacteria</taxon>
        <taxon>Pseudomonadati</taxon>
        <taxon>Pseudomonadota</taxon>
        <taxon>Alphaproteobacteria</taxon>
        <taxon>Hyphomicrobiales</taxon>
        <taxon>Amorphaceae</taxon>
        <taxon>Acuticoccus</taxon>
    </lineage>
</organism>
<evidence type="ECO:0008006" key="3">
    <source>
        <dbReference type="Google" id="ProtNLM"/>
    </source>
</evidence>
<keyword evidence="2" id="KW-1185">Reference proteome</keyword>
<dbReference type="InterPro" id="IPR038512">
    <property type="entry name" value="GpU-like_sf"/>
</dbReference>
<comment type="caution">
    <text evidence="1">The sequence shown here is derived from an EMBL/GenBank/DDBJ whole genome shotgun (WGS) entry which is preliminary data.</text>
</comment>
<dbReference type="Proteomes" id="UP000609531">
    <property type="component" value="Unassembled WGS sequence"/>
</dbReference>
<protein>
    <recommendedName>
        <fullName evidence="3">DUF3168 domain-containing protein</fullName>
    </recommendedName>
</protein>
<evidence type="ECO:0000313" key="2">
    <source>
        <dbReference type="Proteomes" id="UP000609531"/>
    </source>
</evidence>
<evidence type="ECO:0000313" key="1">
    <source>
        <dbReference type="EMBL" id="MBJ3776396.1"/>
    </source>
</evidence>
<name>A0A934MHS3_9HYPH</name>
<accession>A0A934MHS3</accession>